<accession>A0A2U2BI73</accession>
<comment type="caution">
    <text evidence="4">The sequence shown here is derived from an EMBL/GenBank/DDBJ whole genome shotgun (WGS) entry which is preliminary data.</text>
</comment>
<evidence type="ECO:0000313" key="5">
    <source>
        <dbReference type="Proteomes" id="UP000245216"/>
    </source>
</evidence>
<evidence type="ECO:0000256" key="1">
    <source>
        <dbReference type="ARBA" id="ARBA00010088"/>
    </source>
</evidence>
<dbReference type="GO" id="GO:0016020">
    <property type="term" value="C:membrane"/>
    <property type="evidence" value="ECO:0007669"/>
    <property type="project" value="TreeGrafter"/>
</dbReference>
<proteinExistence type="inferred from homology"/>
<dbReference type="STRING" id="511.UZ73_13845"/>
<dbReference type="GO" id="GO:0006508">
    <property type="term" value="P:proteolysis"/>
    <property type="evidence" value="ECO:0007669"/>
    <property type="project" value="InterPro"/>
</dbReference>
<sequence length="269" mass="30509">MSQSIYVQGGAGLLHARQYGTIRTAQVPLIVMHGVTGHAGLWHHVATALSQNRAVIALDMRGHGLSDWCAQQDYATPAHVQDLACLLEALGQPQYDLAGLSWGGLVSLQYAARYPERVRRLAVLDVEPSFTQSEHEVMARPANFPSRAAVMEYERKANPQAPQFLLQLFAYESVNQVDLNLWQRRHDPYFLRRWPFRNDDVWAQLEELRCPTLLLHGERSFVRLAIMQEMHDRLRHPAGLYELPDTGHLLPLEAPEPVAAYLEEFLTAD</sequence>
<protein>
    <submittedName>
        <fullName evidence="4">Alpha/beta hydrolase</fullName>
    </submittedName>
</protein>
<dbReference type="AlphaFoldDB" id="A0A2U2BI73"/>
<dbReference type="SUPFAM" id="SSF53474">
    <property type="entry name" value="alpha/beta-Hydrolases"/>
    <property type="match status" value="1"/>
</dbReference>
<dbReference type="InterPro" id="IPR050266">
    <property type="entry name" value="AB_hydrolase_sf"/>
</dbReference>
<dbReference type="PRINTS" id="PR00111">
    <property type="entry name" value="ABHYDROLASE"/>
</dbReference>
<evidence type="ECO:0000256" key="2">
    <source>
        <dbReference type="ARBA" id="ARBA00022801"/>
    </source>
</evidence>
<evidence type="ECO:0000313" key="4">
    <source>
        <dbReference type="EMBL" id="PWE13710.1"/>
    </source>
</evidence>
<dbReference type="Pfam" id="PF00561">
    <property type="entry name" value="Abhydrolase_1"/>
    <property type="match status" value="1"/>
</dbReference>
<reference evidence="4 5" key="1">
    <citation type="submission" date="2018-05" db="EMBL/GenBank/DDBJ databases">
        <title>Genome Sequence of an Efficient Indole-Degrading Bacterium, Alcaligenes sp.YBY.</title>
        <authorList>
            <person name="Yang B."/>
        </authorList>
    </citation>
    <scope>NUCLEOTIDE SEQUENCE [LARGE SCALE GENOMIC DNA]</scope>
    <source>
        <strain evidence="4 5">YBY</strain>
    </source>
</reference>
<dbReference type="InterPro" id="IPR029058">
    <property type="entry name" value="AB_hydrolase_fold"/>
</dbReference>
<dbReference type="EMBL" id="QEXO01000003">
    <property type="protein sequence ID" value="PWE13710.1"/>
    <property type="molecule type" value="Genomic_DNA"/>
</dbReference>
<organism evidence="4 5">
    <name type="scientific">Alcaligenes faecalis</name>
    <dbReference type="NCBI Taxonomy" id="511"/>
    <lineage>
        <taxon>Bacteria</taxon>
        <taxon>Pseudomonadati</taxon>
        <taxon>Pseudomonadota</taxon>
        <taxon>Betaproteobacteria</taxon>
        <taxon>Burkholderiales</taxon>
        <taxon>Alcaligenaceae</taxon>
        <taxon>Alcaligenes</taxon>
    </lineage>
</organism>
<keyword evidence="2 4" id="KW-0378">Hydrolase</keyword>
<dbReference type="RefSeq" id="WP_086061553.1">
    <property type="nucleotide sequence ID" value="NZ_CP039544.1"/>
</dbReference>
<dbReference type="PRINTS" id="PR00793">
    <property type="entry name" value="PROAMNOPTASE"/>
</dbReference>
<dbReference type="GO" id="GO:0008233">
    <property type="term" value="F:peptidase activity"/>
    <property type="evidence" value="ECO:0007669"/>
    <property type="project" value="InterPro"/>
</dbReference>
<dbReference type="Gene3D" id="3.40.50.1820">
    <property type="entry name" value="alpha/beta hydrolase"/>
    <property type="match status" value="1"/>
</dbReference>
<dbReference type="Proteomes" id="UP000245216">
    <property type="component" value="Unassembled WGS sequence"/>
</dbReference>
<evidence type="ECO:0000259" key="3">
    <source>
        <dbReference type="Pfam" id="PF00561"/>
    </source>
</evidence>
<name>A0A2U2BI73_ALCFA</name>
<dbReference type="PANTHER" id="PTHR43798:SF33">
    <property type="entry name" value="HYDROLASE, PUTATIVE (AFU_ORTHOLOGUE AFUA_2G14860)-RELATED"/>
    <property type="match status" value="1"/>
</dbReference>
<dbReference type="InterPro" id="IPR002410">
    <property type="entry name" value="Peptidase_S33"/>
</dbReference>
<gene>
    <name evidence="4" type="ORF">DF183_11060</name>
</gene>
<dbReference type="InterPro" id="IPR000073">
    <property type="entry name" value="AB_hydrolase_1"/>
</dbReference>
<reference evidence="4 5" key="2">
    <citation type="submission" date="2018-05" db="EMBL/GenBank/DDBJ databases">
        <authorList>
            <person name="Lanie J.A."/>
            <person name="Ng W.-L."/>
            <person name="Kazmierczak K.M."/>
            <person name="Andrzejewski T.M."/>
            <person name="Davidsen T.M."/>
            <person name="Wayne K.J."/>
            <person name="Tettelin H."/>
            <person name="Glass J.I."/>
            <person name="Rusch D."/>
            <person name="Podicherti R."/>
            <person name="Tsui H.-C.T."/>
            <person name="Winkler M.E."/>
        </authorList>
    </citation>
    <scope>NUCLEOTIDE SEQUENCE [LARGE SCALE GENOMIC DNA]</scope>
    <source>
        <strain evidence="4 5">YBY</strain>
    </source>
</reference>
<comment type="similarity">
    <text evidence="1">Belongs to the peptidase S33 family.</text>
</comment>
<feature type="domain" description="AB hydrolase-1" evidence="3">
    <location>
        <begin position="28"/>
        <end position="254"/>
    </location>
</feature>
<dbReference type="PANTHER" id="PTHR43798">
    <property type="entry name" value="MONOACYLGLYCEROL LIPASE"/>
    <property type="match status" value="1"/>
</dbReference>